<gene>
    <name evidence="3" type="ORF">SAMN02746065_11256</name>
</gene>
<evidence type="ECO:0000313" key="3">
    <source>
        <dbReference type="EMBL" id="SMC84593.1"/>
    </source>
</evidence>
<keyword evidence="4" id="KW-1185">Reference proteome</keyword>
<keyword evidence="1" id="KW-1133">Transmembrane helix</keyword>
<feature type="transmembrane region" description="Helical" evidence="1">
    <location>
        <begin position="418"/>
        <end position="441"/>
    </location>
</feature>
<dbReference type="InterPro" id="IPR003607">
    <property type="entry name" value="HD/PDEase_dom"/>
</dbReference>
<evidence type="ECO:0000256" key="1">
    <source>
        <dbReference type="SAM" id="Phobius"/>
    </source>
</evidence>
<dbReference type="STRING" id="1121400.SAMN02746065_11256"/>
<dbReference type="CDD" id="cd00077">
    <property type="entry name" value="HDc"/>
    <property type="match status" value="1"/>
</dbReference>
<dbReference type="Proteomes" id="UP000192418">
    <property type="component" value="Unassembled WGS sequence"/>
</dbReference>
<reference evidence="3 4" key="1">
    <citation type="submission" date="2017-04" db="EMBL/GenBank/DDBJ databases">
        <authorList>
            <person name="Afonso C.L."/>
            <person name="Miller P.J."/>
            <person name="Scott M.A."/>
            <person name="Spackman E."/>
            <person name="Goraichik I."/>
            <person name="Dimitrov K.M."/>
            <person name="Suarez D.L."/>
            <person name="Swayne D.E."/>
        </authorList>
    </citation>
    <scope>NUCLEOTIDE SEQUENCE [LARGE SCALE GENOMIC DNA]</scope>
    <source>
        <strain evidence="3 4">DSM 3385</strain>
    </source>
</reference>
<keyword evidence="1" id="KW-0472">Membrane</keyword>
<accession>A0A1W2CHB1</accession>
<organism evidence="3 4">
    <name type="scientific">Desulfocicer vacuolatum DSM 3385</name>
    <dbReference type="NCBI Taxonomy" id="1121400"/>
    <lineage>
        <taxon>Bacteria</taxon>
        <taxon>Pseudomonadati</taxon>
        <taxon>Thermodesulfobacteriota</taxon>
        <taxon>Desulfobacteria</taxon>
        <taxon>Desulfobacterales</taxon>
        <taxon>Desulfobacteraceae</taxon>
        <taxon>Desulfocicer</taxon>
    </lineage>
</organism>
<evidence type="ECO:0000259" key="2">
    <source>
        <dbReference type="PROSITE" id="PS51832"/>
    </source>
</evidence>
<feature type="transmembrane region" description="Helical" evidence="1">
    <location>
        <begin position="21"/>
        <end position="39"/>
    </location>
</feature>
<dbReference type="Gene3D" id="1.10.3210.10">
    <property type="entry name" value="Hypothetical protein af1432"/>
    <property type="match status" value="1"/>
</dbReference>
<name>A0A1W2CHB1_9BACT</name>
<dbReference type="Pfam" id="PF13487">
    <property type="entry name" value="HD_5"/>
    <property type="match status" value="1"/>
</dbReference>
<dbReference type="InterPro" id="IPR052020">
    <property type="entry name" value="Cyclic_di-GMP/3'3'-cGAMP_PDE"/>
</dbReference>
<feature type="transmembrane region" description="Helical" evidence="1">
    <location>
        <begin position="366"/>
        <end position="387"/>
    </location>
</feature>
<keyword evidence="1" id="KW-0812">Transmembrane</keyword>
<proteinExistence type="predicted"/>
<dbReference type="SMART" id="SM01080">
    <property type="entry name" value="CHASE2"/>
    <property type="match status" value="1"/>
</dbReference>
<dbReference type="AlphaFoldDB" id="A0A1W2CHB1"/>
<protein>
    <submittedName>
        <fullName evidence="3">Adenylate cyclase</fullName>
    </submittedName>
</protein>
<evidence type="ECO:0000313" key="4">
    <source>
        <dbReference type="Proteomes" id="UP000192418"/>
    </source>
</evidence>
<dbReference type="SMART" id="SM00471">
    <property type="entry name" value="HDc"/>
    <property type="match status" value="1"/>
</dbReference>
<feature type="domain" description="HD-GYP" evidence="2">
    <location>
        <begin position="455"/>
        <end position="668"/>
    </location>
</feature>
<dbReference type="PROSITE" id="PS51832">
    <property type="entry name" value="HD_GYP"/>
    <property type="match status" value="1"/>
</dbReference>
<dbReference type="InterPro" id="IPR007890">
    <property type="entry name" value="CHASE2"/>
</dbReference>
<sequence>MKKNSSYKNTLQFPDQGKKTIFKTGCFLTFFFMLFFLYHPAFVTFLDQKLYDAIHSSLTHRGTPQPVIVDIDDQSLETHGQWPWSRDLLASLCTVILQASPQAVGIDILLSEPDRTSIHLALKTLKKRSGITIPLETASDTMFDNDLNLARVLQKGPFILACKFLRQKGNSLPPALLPLDATMISQDISTDSLQRFPPWKGILSPLPRFLKASQGSGFVNALSDSDGIIRKIPLITAYKGKFYPNLSLATLMLAIGANKVFIKNDSTGITSISIKNFTIPVSSQGQMLLHFRKTSSPFITLSAGDLLQGKINPDIMKNRIVLIGTSASGLGDNHSTPLDQYFLGVGVHATAMDNILNQNILSRPSWAMGMEWALVFLTGLISTLMLVYLNSWFCTFTLIVMTISFWFMELLFLQKMHIFISVTYPFITLFVNFLLLSVFRFRMEEKKMIQRTKDMVAAQNLTIIGITSLAATRDKETGMHIRRTSIFVKILANRLRRAPGYKNRLNNHTIEMMFKSAPMHDIGKVGVPDAVLLKPGKLTENEFKEIQKHTEHGWHALEDAEKISGIHEETSFLKVSKEIIRCHHEKWDGSGYNQGLKGEEIPLSARLMAVADVYDALTSKRVYKDSFDHTKARDIIVEGRGSHFDPDVVDAFLEEQEKFKKVAIEMADK</sequence>
<dbReference type="Pfam" id="PF05226">
    <property type="entry name" value="CHASE2"/>
    <property type="match status" value="1"/>
</dbReference>
<dbReference type="OrthoDB" id="9764337at2"/>
<feature type="transmembrane region" description="Helical" evidence="1">
    <location>
        <begin position="392"/>
        <end position="412"/>
    </location>
</feature>
<dbReference type="PANTHER" id="PTHR45228">
    <property type="entry name" value="CYCLIC DI-GMP PHOSPHODIESTERASE TM_0186-RELATED"/>
    <property type="match status" value="1"/>
</dbReference>
<dbReference type="InterPro" id="IPR037522">
    <property type="entry name" value="HD_GYP_dom"/>
</dbReference>
<dbReference type="SUPFAM" id="SSF109604">
    <property type="entry name" value="HD-domain/PDEase-like"/>
    <property type="match status" value="1"/>
</dbReference>
<dbReference type="PANTHER" id="PTHR45228:SF5">
    <property type="entry name" value="CYCLIC DI-GMP PHOSPHODIESTERASE VC_1348-RELATED"/>
    <property type="match status" value="1"/>
</dbReference>
<dbReference type="EMBL" id="FWXY01000012">
    <property type="protein sequence ID" value="SMC84593.1"/>
    <property type="molecule type" value="Genomic_DNA"/>
</dbReference>